<proteinExistence type="predicted"/>
<gene>
    <name evidence="1" type="ORF">Ec80</name>
</gene>
<name>A0A2P0WA07_9CAUD</name>
<protein>
    <submittedName>
        <fullName evidence="1">Uncharacterized protein</fullName>
    </submittedName>
</protein>
<evidence type="ECO:0000313" key="2">
    <source>
        <dbReference type="Proteomes" id="UP000241856"/>
    </source>
</evidence>
<dbReference type="OrthoDB" id="8439at10239"/>
<sequence>MADYGVLLSTTSGGVWVTPESTPIALQAKKTATLQATSGFNVKISHTFPAGKPVIPFVHVTAECEITSSISGNVITIDFLRPTANGVAEVYFFSIFPQTKPQYGLAVWDASGVLVLTNETRTLTDVERIGTPGVESSGYNINVTRSGKWACIPGMLGLITGVISTGMPRPYQAIYKTIALREGANTRIKARPQSAPGGPIQNVMYSNMRNSIMAINVANYD</sequence>
<dbReference type="EMBL" id="MG732930">
    <property type="protein sequence ID" value="AUV57194.1"/>
    <property type="molecule type" value="Genomic_DNA"/>
</dbReference>
<evidence type="ECO:0000313" key="1">
    <source>
        <dbReference type="EMBL" id="AUV57194.1"/>
    </source>
</evidence>
<accession>A0A2P0WA07</accession>
<keyword evidence="2" id="KW-1185">Reference proteome</keyword>
<reference evidence="1 2" key="1">
    <citation type="submission" date="2017-12" db="EMBL/GenBank/DDBJ databases">
        <title>Genomic analysis of a novel phage Ec_L1 lytic to Enterobacter cloacae.</title>
        <authorList>
            <person name="Li Z."/>
            <person name="Ren H."/>
            <person name="Xu Y."/>
        </authorList>
    </citation>
    <scope>NUCLEOTIDE SEQUENCE [LARGE SCALE GENOMIC DNA]</scope>
</reference>
<organism evidence="1 2">
    <name type="scientific">Enterobacter phage Ec_L1</name>
    <dbReference type="NCBI Taxonomy" id="2070180"/>
    <lineage>
        <taxon>Viruses</taxon>
        <taxon>Duplodnaviria</taxon>
        <taxon>Heunggongvirae</taxon>
        <taxon>Uroviricota</taxon>
        <taxon>Caudoviricetes</taxon>
        <taxon>Drexlerviridae</taxon>
        <taxon>Eclunavirus</taxon>
        <taxon>Eclunavirus EcL1</taxon>
    </lineage>
</organism>
<dbReference type="Proteomes" id="UP000241856">
    <property type="component" value="Segment"/>
</dbReference>